<proteinExistence type="predicted"/>
<keyword evidence="2" id="KW-0732">Signal</keyword>
<gene>
    <name evidence="3" type="ORF">KIH39_19605</name>
</gene>
<feature type="compositionally biased region" description="Basic and acidic residues" evidence="1">
    <location>
        <begin position="475"/>
        <end position="488"/>
    </location>
</feature>
<dbReference type="EMBL" id="CP074694">
    <property type="protein sequence ID" value="QVL31037.1"/>
    <property type="molecule type" value="Genomic_DNA"/>
</dbReference>
<dbReference type="AlphaFoldDB" id="A0A8E6B482"/>
<dbReference type="RefSeq" id="WP_213494918.1">
    <property type="nucleotide sequence ID" value="NZ_CP074694.1"/>
</dbReference>
<dbReference type="InterPro" id="IPR024447">
    <property type="entry name" value="YXWGXW_rpt"/>
</dbReference>
<keyword evidence="4" id="KW-1185">Reference proteome</keyword>
<feature type="signal peptide" evidence="2">
    <location>
        <begin position="1"/>
        <end position="26"/>
    </location>
</feature>
<feature type="region of interest" description="Disordered" evidence="1">
    <location>
        <begin position="52"/>
        <end position="83"/>
    </location>
</feature>
<evidence type="ECO:0000256" key="2">
    <source>
        <dbReference type="SAM" id="SignalP"/>
    </source>
</evidence>
<sequence>MYSIRSALTASLLGLIGLAPTNAARAQQVQIPDIPQGVDVQARGPVHEAFAQPSTAQPTAGPLAPKQPPAPVDEMPPDQKPEGDNVQWISGYWSWDDETKDFLWISGFWRATPPGRHWLAGHWQQTDQGWQWAAGFWAPDNTTQIQYLPTPPQAIEESPAPAPDANSTFVPGTWVYVQTKYYWRPGFWVPNRIGWVWIPGGYIWTPNGYIFVSGYWDHPLDERGMLFAPVRFGIGWRGGRYIPSFVIGTDFMIGSFFVRLNVRSYYFGDYFEARYASRGFVAWPDYRVGKFGIDPNFSYYRRVHANDVRWEANLRELYKGRASGIVPRPPHTLAAQIQAVNALKGTRNAAVLQSTGFTHLQNVSAVTPLKDFHNVRVTNLSELGGVKASVPAREIKVRAVANEERARELKVVEQSRQTAQIRHQEEAKIFQPGKAPVIQSEPRSIKLEIPKPIPHVGNPGPVMKAAPPLPTIPNHMEREIPKFEPKRP</sequence>
<protein>
    <submittedName>
        <fullName evidence="3">YXWGXW repeat-containing protein</fullName>
    </submittedName>
</protein>
<dbReference type="Proteomes" id="UP000676194">
    <property type="component" value="Chromosome"/>
</dbReference>
<accession>A0A8E6B482</accession>
<evidence type="ECO:0000313" key="3">
    <source>
        <dbReference type="EMBL" id="QVL31037.1"/>
    </source>
</evidence>
<name>A0A8E6B482_9BACT</name>
<evidence type="ECO:0000313" key="4">
    <source>
        <dbReference type="Proteomes" id="UP000676194"/>
    </source>
</evidence>
<reference evidence="3" key="1">
    <citation type="submission" date="2021-05" db="EMBL/GenBank/DDBJ databases">
        <title>Complete genome sequence of the cellulolytic planctomycete Telmatocola sphagniphila SP2T and characterization of the first cellulase from planctomycetes.</title>
        <authorList>
            <person name="Rakitin A.L."/>
            <person name="Beletsky A.V."/>
            <person name="Naumoff D.G."/>
            <person name="Kulichevskaya I.S."/>
            <person name="Mardanov A.V."/>
            <person name="Ravin N.V."/>
            <person name="Dedysh S.N."/>
        </authorList>
    </citation>
    <scope>NUCLEOTIDE SEQUENCE</scope>
    <source>
        <strain evidence="3">SP2T</strain>
    </source>
</reference>
<feature type="chain" id="PRO_5034976719" evidence="2">
    <location>
        <begin position="27"/>
        <end position="488"/>
    </location>
</feature>
<dbReference type="KEGG" id="tsph:KIH39_19605"/>
<dbReference type="Pfam" id="PF12779">
    <property type="entry name" value="WXXGXW"/>
    <property type="match status" value="3"/>
</dbReference>
<evidence type="ECO:0000256" key="1">
    <source>
        <dbReference type="SAM" id="MobiDB-lite"/>
    </source>
</evidence>
<organism evidence="3 4">
    <name type="scientific">Telmatocola sphagniphila</name>
    <dbReference type="NCBI Taxonomy" id="1123043"/>
    <lineage>
        <taxon>Bacteria</taxon>
        <taxon>Pseudomonadati</taxon>
        <taxon>Planctomycetota</taxon>
        <taxon>Planctomycetia</taxon>
        <taxon>Gemmatales</taxon>
        <taxon>Gemmataceae</taxon>
    </lineage>
</organism>
<feature type="region of interest" description="Disordered" evidence="1">
    <location>
        <begin position="451"/>
        <end position="488"/>
    </location>
</feature>